<keyword evidence="11" id="KW-1185">Reference proteome</keyword>
<keyword evidence="5" id="KW-0418">Kinase</keyword>
<dbReference type="PROSITE" id="PS00107">
    <property type="entry name" value="PROTEIN_KINASE_ATP"/>
    <property type="match status" value="1"/>
</dbReference>
<dbReference type="Gene3D" id="3.30.200.20">
    <property type="entry name" value="Phosphorylase Kinase, domain 1"/>
    <property type="match status" value="1"/>
</dbReference>
<name>A0A8J3ID11_9CHLR</name>
<proteinExistence type="inferred from homology"/>
<organism evidence="10 11">
    <name type="scientific">Reticulibacter mediterranei</name>
    <dbReference type="NCBI Taxonomy" id="2778369"/>
    <lineage>
        <taxon>Bacteria</taxon>
        <taxon>Bacillati</taxon>
        <taxon>Chloroflexota</taxon>
        <taxon>Ktedonobacteria</taxon>
        <taxon>Ktedonobacterales</taxon>
        <taxon>Reticulibacteraceae</taxon>
        <taxon>Reticulibacter</taxon>
    </lineage>
</organism>
<dbReference type="GO" id="GO:0004674">
    <property type="term" value="F:protein serine/threonine kinase activity"/>
    <property type="evidence" value="ECO:0007669"/>
    <property type="project" value="UniProtKB-EC"/>
</dbReference>
<keyword evidence="8" id="KW-0812">Transmembrane</keyword>
<feature type="transmembrane region" description="Helical" evidence="8">
    <location>
        <begin position="318"/>
        <end position="343"/>
    </location>
</feature>
<dbReference type="Pfam" id="PF00069">
    <property type="entry name" value="Pkinase"/>
    <property type="match status" value="1"/>
</dbReference>
<dbReference type="SUPFAM" id="SSF56112">
    <property type="entry name" value="Protein kinase-like (PK-like)"/>
    <property type="match status" value="1"/>
</dbReference>
<dbReference type="InterPro" id="IPR000719">
    <property type="entry name" value="Prot_kinase_dom"/>
</dbReference>
<keyword evidence="8" id="KW-1133">Transmembrane helix</keyword>
<dbReference type="GO" id="GO:0005524">
    <property type="term" value="F:ATP binding"/>
    <property type="evidence" value="ECO:0007669"/>
    <property type="project" value="UniProtKB-UniRule"/>
</dbReference>
<dbReference type="EMBL" id="BNJK01000001">
    <property type="protein sequence ID" value="GHO91263.1"/>
    <property type="molecule type" value="Genomic_DNA"/>
</dbReference>
<dbReference type="InterPro" id="IPR011009">
    <property type="entry name" value="Kinase-like_dom_sf"/>
</dbReference>
<evidence type="ECO:0000256" key="8">
    <source>
        <dbReference type="SAM" id="Phobius"/>
    </source>
</evidence>
<accession>A0A8J3ID11</accession>
<comment type="similarity">
    <text evidence="1">Belongs to the protein kinase superfamily. NEK Ser/Thr protein kinase family. NIMA subfamily.</text>
</comment>
<evidence type="ECO:0000256" key="2">
    <source>
        <dbReference type="ARBA" id="ARBA00012513"/>
    </source>
</evidence>
<evidence type="ECO:0000256" key="5">
    <source>
        <dbReference type="ARBA" id="ARBA00022777"/>
    </source>
</evidence>
<evidence type="ECO:0000256" key="6">
    <source>
        <dbReference type="ARBA" id="ARBA00022840"/>
    </source>
</evidence>
<dbReference type="SMART" id="SM00220">
    <property type="entry name" value="S_TKc"/>
    <property type="match status" value="1"/>
</dbReference>
<keyword evidence="3" id="KW-0808">Transferase</keyword>
<feature type="binding site" evidence="7">
    <location>
        <position position="54"/>
    </location>
    <ligand>
        <name>ATP</name>
        <dbReference type="ChEBI" id="CHEBI:30616"/>
    </ligand>
</feature>
<gene>
    <name evidence="10" type="ORF">KSF_013110</name>
</gene>
<feature type="domain" description="Protein kinase" evidence="9">
    <location>
        <begin position="24"/>
        <end position="284"/>
    </location>
</feature>
<dbReference type="InterPro" id="IPR017441">
    <property type="entry name" value="Protein_kinase_ATP_BS"/>
</dbReference>
<dbReference type="Gene3D" id="1.10.510.10">
    <property type="entry name" value="Transferase(Phosphotransferase) domain 1"/>
    <property type="match status" value="1"/>
</dbReference>
<dbReference type="EC" id="2.7.11.1" evidence="2"/>
<reference evidence="10" key="1">
    <citation type="submission" date="2020-10" db="EMBL/GenBank/DDBJ databases">
        <title>Taxonomic study of unclassified bacteria belonging to the class Ktedonobacteria.</title>
        <authorList>
            <person name="Yabe S."/>
            <person name="Wang C.M."/>
            <person name="Zheng Y."/>
            <person name="Sakai Y."/>
            <person name="Cavaletti L."/>
            <person name="Monciardini P."/>
            <person name="Donadio S."/>
        </authorList>
    </citation>
    <scope>NUCLEOTIDE SEQUENCE</scope>
    <source>
        <strain evidence="10">ID150040</strain>
    </source>
</reference>
<dbReference type="CDD" id="cd14014">
    <property type="entry name" value="STKc_PknB_like"/>
    <property type="match status" value="1"/>
</dbReference>
<dbReference type="PROSITE" id="PS50011">
    <property type="entry name" value="PROTEIN_KINASE_DOM"/>
    <property type="match status" value="1"/>
</dbReference>
<dbReference type="AlphaFoldDB" id="A0A8J3ID11"/>
<sequence>MLRGAWVQDVQINLPIGSIIQDRYSVEELLGKGGFGAVYLVKDLRVKGNLFALKEIVDTSKKERERFRFECEVLKRLDHPALPRVYRTFEDTKTNRAYMLMDYVNGSNLEVLRHQQPQKRFSLARAIGIMSPIVDAVKYMHQQHPPLIHRDIKPANIIVPDDDGQAVLVDLGIAKEYHQDATTTAIRRCSPGYGAPEQYAKGTNPRTDIYGLGATFYVLLTGEVPTDAVYRMTQLGSKHTDPLPPVHQLVPAIPPSISAAIQQAMAIDSKDRFASVEEFWQALTAEPVQQPADASMMHNAPTVVVRQPFDDARKKRKLALLLLFIALALFALAGGIVLGNGLLSMPQSVHHPPVTVGGRATTVVTVTTSSHRVASPVASSPVQTATPTHSAVTATVPPTQIATPNVNQYPTLADSYTGSISDQAYNPAVEATMQLQNVRQNGATLRGYFSVSSELNGSGNLQGNVTTDNKVQFTVNSYQNNSPLFFQGTIRNDGSMSGTYCSYQNGHCNDLAGGHGTWHVTINSQERGS</sequence>
<evidence type="ECO:0000256" key="4">
    <source>
        <dbReference type="ARBA" id="ARBA00022741"/>
    </source>
</evidence>
<keyword evidence="6 7" id="KW-0067">ATP-binding</keyword>
<keyword evidence="4 7" id="KW-0547">Nucleotide-binding</keyword>
<protein>
    <recommendedName>
        <fullName evidence="2">non-specific serine/threonine protein kinase</fullName>
        <ecNumber evidence="2">2.7.11.1</ecNumber>
    </recommendedName>
</protein>
<dbReference type="PANTHER" id="PTHR43671">
    <property type="entry name" value="SERINE/THREONINE-PROTEIN KINASE NEK"/>
    <property type="match status" value="1"/>
</dbReference>
<evidence type="ECO:0000259" key="9">
    <source>
        <dbReference type="PROSITE" id="PS50011"/>
    </source>
</evidence>
<dbReference type="PROSITE" id="PS00108">
    <property type="entry name" value="PROTEIN_KINASE_ST"/>
    <property type="match status" value="1"/>
</dbReference>
<dbReference type="InterPro" id="IPR050660">
    <property type="entry name" value="NEK_Ser/Thr_kinase"/>
</dbReference>
<evidence type="ECO:0000313" key="11">
    <source>
        <dbReference type="Proteomes" id="UP000597444"/>
    </source>
</evidence>
<keyword evidence="8" id="KW-0472">Membrane</keyword>
<dbReference type="PANTHER" id="PTHR43671:SF13">
    <property type="entry name" value="SERINE_THREONINE-PROTEIN KINASE NEK2"/>
    <property type="match status" value="1"/>
</dbReference>
<dbReference type="InterPro" id="IPR008271">
    <property type="entry name" value="Ser/Thr_kinase_AS"/>
</dbReference>
<evidence type="ECO:0000313" key="10">
    <source>
        <dbReference type="EMBL" id="GHO91263.1"/>
    </source>
</evidence>
<evidence type="ECO:0000256" key="3">
    <source>
        <dbReference type="ARBA" id="ARBA00022679"/>
    </source>
</evidence>
<evidence type="ECO:0000256" key="7">
    <source>
        <dbReference type="PROSITE-ProRule" id="PRU10141"/>
    </source>
</evidence>
<dbReference type="Proteomes" id="UP000597444">
    <property type="component" value="Unassembled WGS sequence"/>
</dbReference>
<comment type="caution">
    <text evidence="10">The sequence shown here is derived from an EMBL/GenBank/DDBJ whole genome shotgun (WGS) entry which is preliminary data.</text>
</comment>
<evidence type="ECO:0000256" key="1">
    <source>
        <dbReference type="ARBA" id="ARBA00010886"/>
    </source>
</evidence>